<dbReference type="InterPro" id="IPR046137">
    <property type="entry name" value="DUF6139"/>
</dbReference>
<dbReference type="RefSeq" id="WP_201681935.1">
    <property type="nucleotide sequence ID" value="NZ_JAEQNA010000001.1"/>
</dbReference>
<reference evidence="1" key="1">
    <citation type="submission" date="2021-01" db="EMBL/GenBank/DDBJ databases">
        <title>Ramlibacter sp. strain AW1 16S ribosomal RNA gene Genome sequencing and assembly.</title>
        <authorList>
            <person name="Kang M."/>
        </authorList>
    </citation>
    <scope>NUCLEOTIDE SEQUENCE</scope>
    <source>
        <strain evidence="1">AW1</strain>
    </source>
</reference>
<name>A0A936ZDC5_9BURK</name>
<proteinExistence type="predicted"/>
<organism evidence="1 2">
    <name type="scientific">Ramlibacter aurantiacus</name>
    <dbReference type="NCBI Taxonomy" id="2801330"/>
    <lineage>
        <taxon>Bacteria</taxon>
        <taxon>Pseudomonadati</taxon>
        <taxon>Pseudomonadota</taxon>
        <taxon>Betaproteobacteria</taxon>
        <taxon>Burkholderiales</taxon>
        <taxon>Comamonadaceae</taxon>
        <taxon>Ramlibacter</taxon>
    </lineage>
</organism>
<accession>A0A936ZDC5</accession>
<dbReference type="Proteomes" id="UP000613011">
    <property type="component" value="Unassembled WGS sequence"/>
</dbReference>
<protein>
    <submittedName>
        <fullName evidence="1">Uncharacterized protein</fullName>
    </submittedName>
</protein>
<dbReference type="AlphaFoldDB" id="A0A936ZDC5"/>
<evidence type="ECO:0000313" key="2">
    <source>
        <dbReference type="Proteomes" id="UP000613011"/>
    </source>
</evidence>
<comment type="caution">
    <text evidence="1">The sequence shown here is derived from an EMBL/GenBank/DDBJ whole genome shotgun (WGS) entry which is preliminary data.</text>
</comment>
<dbReference type="Pfam" id="PF19636">
    <property type="entry name" value="DUF6139"/>
    <property type="match status" value="1"/>
</dbReference>
<sequence>MQLDVYRRHEPAHKMSFLVVPAGQEIPQEVTSTEWVAHARGVELDESAPAFTEYGIDDPARQLREKRYAITSLSHQLQEG</sequence>
<keyword evidence="2" id="KW-1185">Reference proteome</keyword>
<dbReference type="EMBL" id="JAEQNA010000001">
    <property type="protein sequence ID" value="MBL0418857.1"/>
    <property type="molecule type" value="Genomic_DNA"/>
</dbReference>
<gene>
    <name evidence="1" type="ORF">JI739_00720</name>
</gene>
<evidence type="ECO:0000313" key="1">
    <source>
        <dbReference type="EMBL" id="MBL0418857.1"/>
    </source>
</evidence>